<name>G2QTZ1_THETT</name>
<dbReference type="InterPro" id="IPR043502">
    <property type="entry name" value="DNA/RNA_pol_sf"/>
</dbReference>
<evidence type="ECO:0000313" key="4">
    <source>
        <dbReference type="EMBL" id="AEO63650.1"/>
    </source>
</evidence>
<organism evidence="4 5">
    <name type="scientific">Thermothielavioides terrestris (strain ATCC 38088 / NRRL 8126)</name>
    <name type="common">Thielavia terrestris</name>
    <dbReference type="NCBI Taxonomy" id="578455"/>
    <lineage>
        <taxon>Eukaryota</taxon>
        <taxon>Fungi</taxon>
        <taxon>Dikarya</taxon>
        <taxon>Ascomycota</taxon>
        <taxon>Pezizomycotina</taxon>
        <taxon>Sordariomycetes</taxon>
        <taxon>Sordariomycetidae</taxon>
        <taxon>Sordariales</taxon>
        <taxon>Chaetomiaceae</taxon>
        <taxon>Thermothielavioides</taxon>
        <taxon>Thermothielavioides terrestris</taxon>
    </lineage>
</organism>
<evidence type="ECO:0000256" key="2">
    <source>
        <dbReference type="ARBA" id="ARBA00023128"/>
    </source>
</evidence>
<sequence length="90" mass="10385">VYTYIDDIIIASKDIEEYLKYIKIVLNILDKVYIYISIEKSFVAYLSVRLLGYIVNSEGIAKIDDRITVFKKLKFPNTLEALEQYLGIAG</sequence>
<gene>
    <name evidence="4" type="ORF">THITE_2042885</name>
</gene>
<dbReference type="eggNOG" id="ENOG502RUNN">
    <property type="taxonomic scope" value="Eukaryota"/>
</dbReference>
<dbReference type="EMBL" id="CP003009">
    <property type="protein sequence ID" value="AEO63650.1"/>
    <property type="molecule type" value="Genomic_DNA"/>
</dbReference>
<dbReference type="InterPro" id="IPR051320">
    <property type="entry name" value="Viral_Replic_Matur_Polypro"/>
</dbReference>
<dbReference type="InterPro" id="IPR043128">
    <property type="entry name" value="Rev_trsase/Diguanyl_cyclase"/>
</dbReference>
<dbReference type="PANTHER" id="PTHR33064">
    <property type="entry name" value="POL PROTEIN"/>
    <property type="match status" value="1"/>
</dbReference>
<feature type="domain" description="Reverse transcriptase" evidence="3">
    <location>
        <begin position="1"/>
        <end position="55"/>
    </location>
</feature>
<dbReference type="Gene3D" id="3.30.70.270">
    <property type="match status" value="1"/>
</dbReference>
<evidence type="ECO:0000256" key="1">
    <source>
        <dbReference type="ARBA" id="ARBA00004173"/>
    </source>
</evidence>
<dbReference type="RefSeq" id="XP_003649986.1">
    <property type="nucleotide sequence ID" value="XM_003649938.1"/>
</dbReference>
<dbReference type="AlphaFoldDB" id="G2QTZ1"/>
<dbReference type="KEGG" id="ttt:THITE_2042885"/>
<dbReference type="HOGENOM" id="CLU_174969_0_0_1"/>
<dbReference type="PROSITE" id="PS50878">
    <property type="entry name" value="RT_POL"/>
    <property type="match status" value="1"/>
</dbReference>
<feature type="non-terminal residue" evidence="4">
    <location>
        <position position="1"/>
    </location>
</feature>
<comment type="subcellular location">
    <subcellularLocation>
        <location evidence="1">Mitochondrion</location>
    </subcellularLocation>
</comment>
<accession>G2QTZ1</accession>
<dbReference type="PANTHER" id="PTHR33064:SF37">
    <property type="entry name" value="RIBONUCLEASE H"/>
    <property type="match status" value="1"/>
</dbReference>
<evidence type="ECO:0000259" key="3">
    <source>
        <dbReference type="PROSITE" id="PS50878"/>
    </source>
</evidence>
<dbReference type="InterPro" id="IPR000477">
    <property type="entry name" value="RT_dom"/>
</dbReference>
<evidence type="ECO:0000313" key="5">
    <source>
        <dbReference type="Proteomes" id="UP000008181"/>
    </source>
</evidence>
<reference evidence="4 5" key="1">
    <citation type="journal article" date="2011" name="Nat. Biotechnol.">
        <title>Comparative genomic analysis of the thermophilic biomass-degrading fungi Myceliophthora thermophila and Thielavia terrestris.</title>
        <authorList>
            <person name="Berka R.M."/>
            <person name="Grigoriev I.V."/>
            <person name="Otillar R."/>
            <person name="Salamov A."/>
            <person name="Grimwood J."/>
            <person name="Reid I."/>
            <person name="Ishmael N."/>
            <person name="John T."/>
            <person name="Darmond C."/>
            <person name="Moisan M.-C."/>
            <person name="Henrissat B."/>
            <person name="Coutinho P.M."/>
            <person name="Lombard V."/>
            <person name="Natvig D.O."/>
            <person name="Lindquist E."/>
            <person name="Schmutz J."/>
            <person name="Lucas S."/>
            <person name="Harris P."/>
            <person name="Powlowski J."/>
            <person name="Bellemare A."/>
            <person name="Taylor D."/>
            <person name="Butler G."/>
            <person name="de Vries R.P."/>
            <person name="Allijn I.E."/>
            <person name="van den Brink J."/>
            <person name="Ushinsky S."/>
            <person name="Storms R."/>
            <person name="Powell A.J."/>
            <person name="Paulsen I.T."/>
            <person name="Elbourne L.D.H."/>
            <person name="Baker S.E."/>
            <person name="Magnuson J."/>
            <person name="LaBoissiere S."/>
            <person name="Clutterbuck A.J."/>
            <person name="Martinez D."/>
            <person name="Wogulis M."/>
            <person name="de Leon A.L."/>
            <person name="Rey M.W."/>
            <person name="Tsang A."/>
        </authorList>
    </citation>
    <scope>NUCLEOTIDE SEQUENCE [LARGE SCALE GENOMIC DNA]</scope>
    <source>
        <strain evidence="5">ATCC 38088 / NRRL 8126</strain>
    </source>
</reference>
<dbReference type="GeneID" id="11521430"/>
<keyword evidence="2" id="KW-0496">Mitochondrion</keyword>
<proteinExistence type="predicted"/>
<dbReference type="OrthoDB" id="5028386at2759"/>
<protein>
    <recommendedName>
        <fullName evidence="3">Reverse transcriptase domain-containing protein</fullName>
    </recommendedName>
</protein>
<dbReference type="GO" id="GO:0005739">
    <property type="term" value="C:mitochondrion"/>
    <property type="evidence" value="ECO:0007669"/>
    <property type="project" value="UniProtKB-SubCell"/>
</dbReference>
<keyword evidence="5" id="KW-1185">Reference proteome</keyword>
<dbReference type="Proteomes" id="UP000008181">
    <property type="component" value="Chromosome 1"/>
</dbReference>
<dbReference type="SUPFAM" id="SSF56672">
    <property type="entry name" value="DNA/RNA polymerases"/>
    <property type="match status" value="1"/>
</dbReference>